<dbReference type="Proteomes" id="UP000677218">
    <property type="component" value="Unassembled WGS sequence"/>
</dbReference>
<evidence type="ECO:0000256" key="14">
    <source>
        <dbReference type="ARBA" id="ARBA00048811"/>
    </source>
</evidence>
<keyword evidence="12 16" id="KW-0547">Nucleotide-binding</keyword>
<dbReference type="GO" id="GO:0004422">
    <property type="term" value="F:hypoxanthine phosphoribosyltransferase activity"/>
    <property type="evidence" value="ECO:0007669"/>
    <property type="project" value="InterPro"/>
</dbReference>
<dbReference type="GO" id="GO:0006178">
    <property type="term" value="P:guanine salvage"/>
    <property type="evidence" value="ECO:0007669"/>
    <property type="project" value="TreeGrafter"/>
</dbReference>
<dbReference type="EC" id="2.4.2.8" evidence="16"/>
<comment type="pathway">
    <text evidence="5">Purine metabolism; GMP biosynthesis via salvage pathway; GMP from guanine: step 1/1.</text>
</comment>
<keyword evidence="7 16" id="KW-0963">Cytoplasm</keyword>
<name>A0A916QJI0_9LACO</name>
<evidence type="ECO:0000313" key="19">
    <source>
        <dbReference type="Proteomes" id="UP000677218"/>
    </source>
</evidence>
<proteinExistence type="inferred from homology"/>
<evidence type="ECO:0000256" key="4">
    <source>
        <dbReference type="ARBA" id="ARBA00004669"/>
    </source>
</evidence>
<dbReference type="EMBL" id="BMAY01000001">
    <property type="protein sequence ID" value="GFZ26256.1"/>
    <property type="molecule type" value="Genomic_DNA"/>
</dbReference>
<evidence type="ECO:0000256" key="8">
    <source>
        <dbReference type="ARBA" id="ARBA00022676"/>
    </source>
</evidence>
<dbReference type="GO" id="GO:0005829">
    <property type="term" value="C:cytosol"/>
    <property type="evidence" value="ECO:0007669"/>
    <property type="project" value="TreeGrafter"/>
</dbReference>
<comment type="similarity">
    <text evidence="6 16">Belongs to the purine/pyrimidine phosphoribosyltransferase family.</text>
</comment>
<evidence type="ECO:0000256" key="16">
    <source>
        <dbReference type="RuleBase" id="RU364099"/>
    </source>
</evidence>
<keyword evidence="13 16" id="KW-0460">Magnesium</keyword>
<dbReference type="CDD" id="cd06223">
    <property type="entry name" value="PRTases_typeI"/>
    <property type="match status" value="1"/>
</dbReference>
<dbReference type="AlphaFoldDB" id="A0A916QJI0"/>
<dbReference type="GO" id="GO:0000166">
    <property type="term" value="F:nucleotide binding"/>
    <property type="evidence" value="ECO:0007669"/>
    <property type="project" value="UniProtKB-KW"/>
</dbReference>
<dbReference type="FunFam" id="3.40.50.2020:FF:000006">
    <property type="entry name" value="Hypoxanthine phosphoribosyltransferase"/>
    <property type="match status" value="1"/>
</dbReference>
<evidence type="ECO:0000256" key="13">
    <source>
        <dbReference type="ARBA" id="ARBA00022842"/>
    </source>
</evidence>
<dbReference type="SUPFAM" id="SSF53271">
    <property type="entry name" value="PRTase-like"/>
    <property type="match status" value="1"/>
</dbReference>
<protein>
    <recommendedName>
        <fullName evidence="16">Hypoxanthine phosphoribosyltransferase</fullName>
        <ecNumber evidence="16">2.4.2.8</ecNumber>
    </recommendedName>
</protein>
<dbReference type="InterPro" id="IPR005904">
    <property type="entry name" value="Hxn_phspho_trans"/>
</dbReference>
<dbReference type="GO" id="GO:0052657">
    <property type="term" value="F:guanine phosphoribosyltransferase activity"/>
    <property type="evidence" value="ECO:0007669"/>
    <property type="project" value="UniProtKB-ARBA"/>
</dbReference>
<comment type="catalytic activity">
    <reaction evidence="14">
        <text>GMP + diphosphate = guanine + 5-phospho-alpha-D-ribose 1-diphosphate</text>
        <dbReference type="Rhea" id="RHEA:25424"/>
        <dbReference type="ChEBI" id="CHEBI:16235"/>
        <dbReference type="ChEBI" id="CHEBI:33019"/>
        <dbReference type="ChEBI" id="CHEBI:58017"/>
        <dbReference type="ChEBI" id="CHEBI:58115"/>
        <dbReference type="EC" id="2.4.2.8"/>
    </reaction>
    <physiologicalReaction direction="right-to-left" evidence="14">
        <dbReference type="Rhea" id="RHEA:25426"/>
    </physiologicalReaction>
</comment>
<evidence type="ECO:0000256" key="2">
    <source>
        <dbReference type="ARBA" id="ARBA00002049"/>
    </source>
</evidence>
<keyword evidence="19" id="KW-1185">Reference proteome</keyword>
<comment type="cofactor">
    <cofactor evidence="1 16">
        <name>Mg(2+)</name>
        <dbReference type="ChEBI" id="CHEBI:18420"/>
    </cofactor>
</comment>
<reference evidence="18" key="1">
    <citation type="submission" date="2020-08" db="EMBL/GenBank/DDBJ databases">
        <title>Taxonomic study for Lactobacillus species isolated from hardwood bark.</title>
        <authorList>
            <person name="Tohno M."/>
            <person name="Tanizawa Y."/>
        </authorList>
    </citation>
    <scope>NUCLEOTIDE SEQUENCE</scope>
    <source>
        <strain evidence="18">B40</strain>
    </source>
</reference>
<keyword evidence="10 16" id="KW-0479">Metal-binding</keyword>
<gene>
    <name evidence="18" type="primary">hpt</name>
    <name evidence="18" type="ORF">LCB40_01360</name>
</gene>
<evidence type="ECO:0000256" key="12">
    <source>
        <dbReference type="ARBA" id="ARBA00022741"/>
    </source>
</evidence>
<evidence type="ECO:0000256" key="6">
    <source>
        <dbReference type="ARBA" id="ARBA00008391"/>
    </source>
</evidence>
<evidence type="ECO:0000256" key="5">
    <source>
        <dbReference type="ARBA" id="ARBA00004676"/>
    </source>
</evidence>
<comment type="subcellular location">
    <subcellularLocation>
        <location evidence="3 16">Cytoplasm</location>
    </subcellularLocation>
</comment>
<dbReference type="GO" id="GO:0000287">
    <property type="term" value="F:magnesium ion binding"/>
    <property type="evidence" value="ECO:0007669"/>
    <property type="project" value="TreeGrafter"/>
</dbReference>
<evidence type="ECO:0000259" key="17">
    <source>
        <dbReference type="Pfam" id="PF00156"/>
    </source>
</evidence>
<evidence type="ECO:0000256" key="1">
    <source>
        <dbReference type="ARBA" id="ARBA00001946"/>
    </source>
</evidence>
<dbReference type="GO" id="GO:0006166">
    <property type="term" value="P:purine ribonucleoside salvage"/>
    <property type="evidence" value="ECO:0007669"/>
    <property type="project" value="UniProtKB-KW"/>
</dbReference>
<sequence>MANSDNLNSVVERKLFSEAEIADTCKRLGSELTAAYAGKRPIVVGALKGAVFFLTDLFREMDVKADLDFIDVSSYNGGTESTGKIVVEHDLSKDVKDRDVLIVEDIVDTGLTLQFMKDLLLKRGAKSVKCAVLLDKKARRTVDIEPEFVGYECPNEFVIGYGMDFDGLYRNLPYVGVLKPSEYQN</sequence>
<accession>A0A916QJI0</accession>
<evidence type="ECO:0000256" key="10">
    <source>
        <dbReference type="ARBA" id="ARBA00022723"/>
    </source>
</evidence>
<dbReference type="InterPro" id="IPR050408">
    <property type="entry name" value="HGPRT"/>
</dbReference>
<dbReference type="Gene3D" id="3.40.50.2020">
    <property type="match status" value="1"/>
</dbReference>
<evidence type="ECO:0000313" key="18">
    <source>
        <dbReference type="EMBL" id="GFZ26256.1"/>
    </source>
</evidence>
<feature type="domain" description="Phosphoribosyltransferase" evidence="17">
    <location>
        <begin position="20"/>
        <end position="165"/>
    </location>
</feature>
<dbReference type="GO" id="GO:0032264">
    <property type="term" value="P:IMP salvage"/>
    <property type="evidence" value="ECO:0007669"/>
    <property type="project" value="TreeGrafter"/>
</dbReference>
<dbReference type="NCBIfam" id="TIGR01203">
    <property type="entry name" value="HGPRTase"/>
    <property type="match status" value="1"/>
</dbReference>
<keyword evidence="11 16" id="KW-0660">Purine salvage</keyword>
<dbReference type="Pfam" id="PF00156">
    <property type="entry name" value="Pribosyltran"/>
    <property type="match status" value="1"/>
</dbReference>
<comment type="caution">
    <text evidence="18">The sequence shown here is derived from an EMBL/GenBank/DDBJ whole genome shotgun (WGS) entry which is preliminary data.</text>
</comment>
<keyword evidence="9 16" id="KW-0808">Transferase</keyword>
<comment type="pathway">
    <text evidence="4 16">Purine metabolism; IMP biosynthesis via salvage pathway; IMP from hypoxanthine: step 1/1.</text>
</comment>
<evidence type="ECO:0000256" key="7">
    <source>
        <dbReference type="ARBA" id="ARBA00022490"/>
    </source>
</evidence>
<comment type="function">
    <text evidence="2">Purine salvage pathway enzyme that catalyzes the transfer of the ribosyl-5-phosphate group from 5-phospho-alpha-D-ribose 1-diphosphate (PRPP) to the N9 position of the 6-oxopurines hypoxanthine and guanine to form the corresponding ribonucleotides IMP (inosine 5'-monophosphate) and GMP (guanosine 5'-monophosphate), with the release of PPi.</text>
</comment>
<organism evidence="18 19">
    <name type="scientific">Lactobacillus corticis</name>
    <dbReference type="NCBI Taxonomy" id="2201249"/>
    <lineage>
        <taxon>Bacteria</taxon>
        <taxon>Bacillati</taxon>
        <taxon>Bacillota</taxon>
        <taxon>Bacilli</taxon>
        <taxon>Lactobacillales</taxon>
        <taxon>Lactobacillaceae</taxon>
        <taxon>Lactobacillus</taxon>
    </lineage>
</organism>
<evidence type="ECO:0000256" key="11">
    <source>
        <dbReference type="ARBA" id="ARBA00022726"/>
    </source>
</evidence>
<dbReference type="InterPro" id="IPR000836">
    <property type="entry name" value="PRTase_dom"/>
</dbReference>
<evidence type="ECO:0000256" key="9">
    <source>
        <dbReference type="ARBA" id="ARBA00022679"/>
    </source>
</evidence>
<keyword evidence="8 16" id="KW-0328">Glycosyltransferase</keyword>
<dbReference type="PANTHER" id="PTHR43340:SF1">
    <property type="entry name" value="HYPOXANTHINE PHOSPHORIBOSYLTRANSFERASE"/>
    <property type="match status" value="1"/>
</dbReference>
<dbReference type="InterPro" id="IPR029057">
    <property type="entry name" value="PRTase-like"/>
</dbReference>
<comment type="catalytic activity">
    <reaction evidence="15">
        <text>IMP + diphosphate = hypoxanthine + 5-phospho-alpha-D-ribose 1-diphosphate</text>
        <dbReference type="Rhea" id="RHEA:17973"/>
        <dbReference type="ChEBI" id="CHEBI:17368"/>
        <dbReference type="ChEBI" id="CHEBI:33019"/>
        <dbReference type="ChEBI" id="CHEBI:58017"/>
        <dbReference type="ChEBI" id="CHEBI:58053"/>
        <dbReference type="EC" id="2.4.2.8"/>
    </reaction>
    <physiologicalReaction direction="right-to-left" evidence="15">
        <dbReference type="Rhea" id="RHEA:17975"/>
    </physiologicalReaction>
</comment>
<dbReference type="PANTHER" id="PTHR43340">
    <property type="entry name" value="HYPOXANTHINE-GUANINE PHOSPHORIBOSYLTRANSFERASE"/>
    <property type="match status" value="1"/>
</dbReference>
<dbReference type="GO" id="GO:0032263">
    <property type="term" value="P:GMP salvage"/>
    <property type="evidence" value="ECO:0007669"/>
    <property type="project" value="TreeGrafter"/>
</dbReference>
<dbReference type="GO" id="GO:0046100">
    <property type="term" value="P:hypoxanthine metabolic process"/>
    <property type="evidence" value="ECO:0007669"/>
    <property type="project" value="TreeGrafter"/>
</dbReference>
<dbReference type="RefSeq" id="WP_212779965.1">
    <property type="nucleotide sequence ID" value="NZ_BMAY01000001.1"/>
</dbReference>
<evidence type="ECO:0000256" key="3">
    <source>
        <dbReference type="ARBA" id="ARBA00004496"/>
    </source>
</evidence>
<evidence type="ECO:0000256" key="15">
    <source>
        <dbReference type="ARBA" id="ARBA00049402"/>
    </source>
</evidence>